<dbReference type="EMBL" id="CM056741">
    <property type="protein sequence ID" value="KAJ8685839.1"/>
    <property type="molecule type" value="Genomic_DNA"/>
</dbReference>
<gene>
    <name evidence="1" type="ORF">QAD02_021632</name>
</gene>
<protein>
    <submittedName>
        <fullName evidence="1">Uncharacterized protein</fullName>
    </submittedName>
</protein>
<proteinExistence type="predicted"/>
<dbReference type="Proteomes" id="UP001239111">
    <property type="component" value="Chromosome 1"/>
</dbReference>
<organism evidence="1 2">
    <name type="scientific">Eretmocerus hayati</name>
    <dbReference type="NCBI Taxonomy" id="131215"/>
    <lineage>
        <taxon>Eukaryota</taxon>
        <taxon>Metazoa</taxon>
        <taxon>Ecdysozoa</taxon>
        <taxon>Arthropoda</taxon>
        <taxon>Hexapoda</taxon>
        <taxon>Insecta</taxon>
        <taxon>Pterygota</taxon>
        <taxon>Neoptera</taxon>
        <taxon>Endopterygota</taxon>
        <taxon>Hymenoptera</taxon>
        <taxon>Apocrita</taxon>
        <taxon>Proctotrupomorpha</taxon>
        <taxon>Chalcidoidea</taxon>
        <taxon>Aphelinidae</taxon>
        <taxon>Aphelininae</taxon>
        <taxon>Eretmocerus</taxon>
    </lineage>
</organism>
<name>A0ACC2PQG8_9HYME</name>
<sequence length="335" mass="36475">MTVGQACLRNAGHQHPRHTIREDRMMGVMRLAVGVSVGMIEDKGRIIIRIVQTIIEMGQLEFTMSMIGVGDNMTTIIVTSTVTIITTTEIVIVMVVMEIGVATRSVVQIKVVMVTILGVAMDTTIIEESTVNIMEEKIAESTIGVSYSGIMISSASSRITTPEAMEMKTHMNQNADVLSRNPVLKGGEENVERSKAELLRMAEEQEDKEAELRQAQVLVVTRSQKRKRDTHEDDEVFNLIDWENLRYNKRRNVRKKGEESLEGDGESNETLAEGPSEGCSEVADEVGGGLMMESAEEVTTSCTIHGGDGVEIEIAKSGTRADVAGAGGSARSSNS</sequence>
<evidence type="ECO:0000313" key="1">
    <source>
        <dbReference type="EMBL" id="KAJ8685839.1"/>
    </source>
</evidence>
<comment type="caution">
    <text evidence="1">The sequence shown here is derived from an EMBL/GenBank/DDBJ whole genome shotgun (WGS) entry which is preliminary data.</text>
</comment>
<accession>A0ACC2PQG8</accession>
<reference evidence="1" key="1">
    <citation type="submission" date="2023-04" db="EMBL/GenBank/DDBJ databases">
        <title>A chromosome-level genome assembly of the parasitoid wasp Eretmocerus hayati.</title>
        <authorList>
            <person name="Zhong Y."/>
            <person name="Liu S."/>
            <person name="Liu Y."/>
        </authorList>
    </citation>
    <scope>NUCLEOTIDE SEQUENCE</scope>
    <source>
        <strain evidence="1">ZJU_SS_LIU_2023</strain>
    </source>
</reference>
<keyword evidence="2" id="KW-1185">Reference proteome</keyword>
<evidence type="ECO:0000313" key="2">
    <source>
        <dbReference type="Proteomes" id="UP001239111"/>
    </source>
</evidence>